<dbReference type="AlphaFoldDB" id="A0A0F8Z8Z1"/>
<evidence type="ECO:0000256" key="1">
    <source>
        <dbReference type="SAM" id="MobiDB-lite"/>
    </source>
</evidence>
<feature type="region of interest" description="Disordered" evidence="1">
    <location>
        <begin position="1"/>
        <end position="29"/>
    </location>
</feature>
<feature type="non-terminal residue" evidence="2">
    <location>
        <position position="1"/>
    </location>
</feature>
<reference evidence="2" key="1">
    <citation type="journal article" date="2015" name="Nature">
        <title>Complex archaea that bridge the gap between prokaryotes and eukaryotes.</title>
        <authorList>
            <person name="Spang A."/>
            <person name="Saw J.H."/>
            <person name="Jorgensen S.L."/>
            <person name="Zaremba-Niedzwiedzka K."/>
            <person name="Martijn J."/>
            <person name="Lind A.E."/>
            <person name="van Eijk R."/>
            <person name="Schleper C."/>
            <person name="Guy L."/>
            <person name="Ettema T.J."/>
        </authorList>
    </citation>
    <scope>NUCLEOTIDE SEQUENCE</scope>
</reference>
<dbReference type="EMBL" id="LAZR01064934">
    <property type="protein sequence ID" value="KKK56551.1"/>
    <property type="molecule type" value="Genomic_DNA"/>
</dbReference>
<comment type="caution">
    <text evidence="2">The sequence shown here is derived from an EMBL/GenBank/DDBJ whole genome shotgun (WGS) entry which is preliminary data.</text>
</comment>
<accession>A0A0F8Z8Z1</accession>
<organism evidence="2">
    <name type="scientific">marine sediment metagenome</name>
    <dbReference type="NCBI Taxonomy" id="412755"/>
    <lineage>
        <taxon>unclassified sequences</taxon>
        <taxon>metagenomes</taxon>
        <taxon>ecological metagenomes</taxon>
    </lineage>
</organism>
<name>A0A0F8Z8Z1_9ZZZZ</name>
<proteinExistence type="predicted"/>
<protein>
    <submittedName>
        <fullName evidence="2">Uncharacterized protein</fullName>
    </submittedName>
</protein>
<evidence type="ECO:0000313" key="2">
    <source>
        <dbReference type="EMBL" id="KKK56551.1"/>
    </source>
</evidence>
<gene>
    <name evidence="2" type="ORF">LCGC14_3063380</name>
</gene>
<sequence length="111" mass="12536">GYGYGRGFFQGNQKDDDEPDTTTTAEKKEVDIDDCPDSAEYLEVLELACGVLDEEVECKKGGIPPVVIALVNSDLHALDCFLRDIPGYEELDKEERRGLRDEIMFIQYRTV</sequence>